<organism evidence="2 3">
    <name type="scientific">Phormidium tenue FACHB-1050</name>
    <dbReference type="NCBI Taxonomy" id="2692857"/>
    <lineage>
        <taxon>Bacteria</taxon>
        <taxon>Bacillati</taxon>
        <taxon>Cyanobacteriota</taxon>
        <taxon>Cyanophyceae</taxon>
        <taxon>Oscillatoriophycideae</taxon>
        <taxon>Oscillatoriales</taxon>
        <taxon>Oscillatoriaceae</taxon>
        <taxon>Phormidium</taxon>
    </lineage>
</organism>
<feature type="transmembrane region" description="Helical" evidence="1">
    <location>
        <begin position="12"/>
        <end position="39"/>
    </location>
</feature>
<dbReference type="EMBL" id="JACJQY010000011">
    <property type="protein sequence ID" value="MBD2317038.1"/>
    <property type="molecule type" value="Genomic_DNA"/>
</dbReference>
<dbReference type="RefSeq" id="WP_190577908.1">
    <property type="nucleotide sequence ID" value="NZ_CAWPQU010000003.1"/>
</dbReference>
<evidence type="ECO:0000256" key="1">
    <source>
        <dbReference type="SAM" id="Phobius"/>
    </source>
</evidence>
<name>A0ABR8C9S2_9CYAN</name>
<feature type="transmembrane region" description="Helical" evidence="1">
    <location>
        <begin position="59"/>
        <end position="81"/>
    </location>
</feature>
<protein>
    <submittedName>
        <fullName evidence="2">Uncharacterized protein</fullName>
    </submittedName>
</protein>
<dbReference type="Proteomes" id="UP000618445">
    <property type="component" value="Unassembled WGS sequence"/>
</dbReference>
<reference evidence="2 3" key="1">
    <citation type="journal article" date="2020" name="ISME J.">
        <title>Comparative genomics reveals insights into cyanobacterial evolution and habitat adaptation.</title>
        <authorList>
            <person name="Chen M.Y."/>
            <person name="Teng W.K."/>
            <person name="Zhao L."/>
            <person name="Hu C.X."/>
            <person name="Zhou Y.K."/>
            <person name="Han B.P."/>
            <person name="Song L.R."/>
            <person name="Shu W.S."/>
        </authorList>
    </citation>
    <scope>NUCLEOTIDE SEQUENCE [LARGE SCALE GENOMIC DNA]</scope>
    <source>
        <strain evidence="2 3">FACHB-1050</strain>
    </source>
</reference>
<keyword evidence="1" id="KW-1133">Transmembrane helix</keyword>
<sequence length="177" mass="19414">MSMMKSRTVKRPIAITILSTMMMGMSIVLVCDRILNFYIYRLLDGNVPLVDSNSINLQLVSDIAFLGFSIVPILLAIGLWYLKSWARFLSLCFFSSIMFPAIAASLDWISPPSADKLLEIPTVFDDVLSVDASIPASRLIILNPYIAFGSAIALAILLTPAISKAFRPHPSSANSED</sequence>
<comment type="caution">
    <text evidence="2">The sequence shown here is derived from an EMBL/GenBank/DDBJ whole genome shotgun (WGS) entry which is preliminary data.</text>
</comment>
<keyword evidence="1" id="KW-0812">Transmembrane</keyword>
<evidence type="ECO:0000313" key="2">
    <source>
        <dbReference type="EMBL" id="MBD2317038.1"/>
    </source>
</evidence>
<keyword evidence="1" id="KW-0472">Membrane</keyword>
<proteinExistence type="predicted"/>
<keyword evidence="3" id="KW-1185">Reference proteome</keyword>
<gene>
    <name evidence="2" type="ORF">H6G05_09290</name>
</gene>
<feature type="transmembrane region" description="Helical" evidence="1">
    <location>
        <begin position="145"/>
        <end position="162"/>
    </location>
</feature>
<feature type="transmembrane region" description="Helical" evidence="1">
    <location>
        <begin position="88"/>
        <end position="109"/>
    </location>
</feature>
<evidence type="ECO:0000313" key="3">
    <source>
        <dbReference type="Proteomes" id="UP000618445"/>
    </source>
</evidence>
<accession>A0ABR8C9S2</accession>